<reference evidence="1" key="1">
    <citation type="journal article" date="2020" name="Stud. Mycol.">
        <title>101 Dothideomycetes genomes: a test case for predicting lifestyles and emergence of pathogens.</title>
        <authorList>
            <person name="Haridas S."/>
            <person name="Albert R."/>
            <person name="Binder M."/>
            <person name="Bloem J."/>
            <person name="Labutti K."/>
            <person name="Salamov A."/>
            <person name="Andreopoulos B."/>
            <person name="Baker S."/>
            <person name="Barry K."/>
            <person name="Bills G."/>
            <person name="Bluhm B."/>
            <person name="Cannon C."/>
            <person name="Castanera R."/>
            <person name="Culley D."/>
            <person name="Daum C."/>
            <person name="Ezra D."/>
            <person name="Gonzalez J."/>
            <person name="Henrissat B."/>
            <person name="Kuo A."/>
            <person name="Liang C."/>
            <person name="Lipzen A."/>
            <person name="Lutzoni F."/>
            <person name="Magnuson J."/>
            <person name="Mondo S."/>
            <person name="Nolan M."/>
            <person name="Ohm R."/>
            <person name="Pangilinan J."/>
            <person name="Park H.-J."/>
            <person name="Ramirez L."/>
            <person name="Alfaro M."/>
            <person name="Sun H."/>
            <person name="Tritt A."/>
            <person name="Yoshinaga Y."/>
            <person name="Zwiers L.-H."/>
            <person name="Turgeon B."/>
            <person name="Goodwin S."/>
            <person name="Spatafora J."/>
            <person name="Crous P."/>
            <person name="Grigoriev I."/>
        </authorList>
    </citation>
    <scope>NUCLEOTIDE SEQUENCE</scope>
    <source>
        <strain evidence="1">CBS 473.64</strain>
    </source>
</reference>
<gene>
    <name evidence="1" type="ORF">P280DRAFT_471490</name>
</gene>
<accession>A0A6A6RUI7</accession>
<organism evidence="1 2">
    <name type="scientific">Massarina eburnea CBS 473.64</name>
    <dbReference type="NCBI Taxonomy" id="1395130"/>
    <lineage>
        <taxon>Eukaryota</taxon>
        <taxon>Fungi</taxon>
        <taxon>Dikarya</taxon>
        <taxon>Ascomycota</taxon>
        <taxon>Pezizomycotina</taxon>
        <taxon>Dothideomycetes</taxon>
        <taxon>Pleosporomycetidae</taxon>
        <taxon>Pleosporales</taxon>
        <taxon>Massarineae</taxon>
        <taxon>Massarinaceae</taxon>
        <taxon>Massarina</taxon>
    </lineage>
</organism>
<keyword evidence="2" id="KW-1185">Reference proteome</keyword>
<dbReference type="InterPro" id="IPR038883">
    <property type="entry name" value="AN11006-like"/>
</dbReference>
<dbReference type="OrthoDB" id="3801356at2759"/>
<name>A0A6A6RUI7_9PLEO</name>
<dbReference type="EMBL" id="MU006790">
    <property type="protein sequence ID" value="KAF2638381.1"/>
    <property type="molecule type" value="Genomic_DNA"/>
</dbReference>
<evidence type="ECO:0000313" key="2">
    <source>
        <dbReference type="Proteomes" id="UP000799753"/>
    </source>
</evidence>
<protein>
    <recommendedName>
        <fullName evidence="3">F-box domain-containing protein</fullName>
    </recommendedName>
</protein>
<dbReference type="PANTHER" id="PTHR42085">
    <property type="entry name" value="F-BOX DOMAIN-CONTAINING PROTEIN"/>
    <property type="match status" value="1"/>
</dbReference>
<dbReference type="AlphaFoldDB" id="A0A6A6RUI7"/>
<feature type="non-terminal residue" evidence="1">
    <location>
        <position position="570"/>
    </location>
</feature>
<evidence type="ECO:0008006" key="3">
    <source>
        <dbReference type="Google" id="ProtNLM"/>
    </source>
</evidence>
<dbReference type="PANTHER" id="PTHR42085:SF1">
    <property type="entry name" value="F-BOX DOMAIN-CONTAINING PROTEIN"/>
    <property type="match status" value="1"/>
</dbReference>
<evidence type="ECO:0000313" key="1">
    <source>
        <dbReference type="EMBL" id="KAF2638381.1"/>
    </source>
</evidence>
<dbReference type="Proteomes" id="UP000799753">
    <property type="component" value="Unassembled WGS sequence"/>
</dbReference>
<proteinExistence type="predicted"/>
<sequence length="570" mass="64934">MRSLPIIKPIEVRVSRPADPSLPSFVTLPNETRNAIYSLLFEFSTPVRVLFACRTDWSGYKWPAIEEMGDKETKRNIHSAMPLLLTCTSIYNEAATTLYTNNAFTITGPPRYSIEVEQAANSGRWMRGIGSQVGMLRKVYIDLSVIYPAQRFSHYTCEDNQAWEASVAMLPLLHILWANPELKADIIFVQSHSERMEPPFYIEEDSEHDAEIDCEALTKTLKLLQQDVLRLRRYWRFIRAINVSRDGSRGLIEYGRRRNGFSLSNNGGSLIFEDSTPHNLLNLTGGILDVITKMITVAPKGVKITQLDLDKKTCTGGSPVFASVCKKLRKSQLADFWCENKVRVKLTSQDTRTTFSNFKALQVWWCVNKTEEFPYEGRFRLGPRYPGGRELPPVQMRELPPVQIHLQFEAPKLIYLHELCIGVLDLVRIFTHAPRTKFEIYFSIANPNRKNRTSHKVVSEDLQKEVLTTLLEYQKVVPDQDAEPCPQVWVTGRGHVMAIGNLAHDGADLRPLSELGTLKEVLDIIQGGQSDFDPLRYRGSDRPGFIPPVVEPRKAGRYRAYIRSDDGWST</sequence>